<dbReference type="EMBL" id="CAMXCT020004061">
    <property type="protein sequence ID" value="CAL1160869.1"/>
    <property type="molecule type" value="Genomic_DNA"/>
</dbReference>
<proteinExistence type="predicted"/>
<feature type="compositionally biased region" description="Basic and acidic residues" evidence="2">
    <location>
        <begin position="168"/>
        <end position="190"/>
    </location>
</feature>
<gene>
    <name evidence="4" type="ORF">C1SCF055_LOCUS33044</name>
</gene>
<feature type="non-terminal residue" evidence="4">
    <location>
        <position position="1"/>
    </location>
</feature>
<evidence type="ECO:0000313" key="6">
    <source>
        <dbReference type="EMBL" id="CAL4794806.1"/>
    </source>
</evidence>
<keyword evidence="1" id="KW-0863">Zinc-finger</keyword>
<reference evidence="5" key="2">
    <citation type="submission" date="2024-04" db="EMBL/GenBank/DDBJ databases">
        <authorList>
            <person name="Chen Y."/>
            <person name="Shah S."/>
            <person name="Dougan E. K."/>
            <person name="Thang M."/>
            <person name="Chan C."/>
        </authorList>
    </citation>
    <scope>NUCLEOTIDE SEQUENCE [LARGE SCALE GENOMIC DNA]</scope>
</reference>
<protein>
    <submittedName>
        <fullName evidence="6">Parkin coregulated gene protein-like</fullName>
    </submittedName>
</protein>
<feature type="region of interest" description="Disordered" evidence="2">
    <location>
        <begin position="166"/>
        <end position="201"/>
    </location>
</feature>
<dbReference type="PROSITE" id="PS50103">
    <property type="entry name" value="ZF_C3H1"/>
    <property type="match status" value="1"/>
</dbReference>
<evidence type="ECO:0000256" key="1">
    <source>
        <dbReference type="PROSITE-ProRule" id="PRU00723"/>
    </source>
</evidence>
<feature type="region of interest" description="Disordered" evidence="2">
    <location>
        <begin position="1"/>
        <end position="30"/>
    </location>
</feature>
<keyword evidence="1" id="KW-0479">Metal-binding</keyword>
<sequence>SESGSLESSEDKKGEKASSSGGPSRGRGHILSGLIIEENVATSVGSSLHYSGQCKPCRFITFSSGCRNKADCPFCHNEEHLTDPTTAERPPKGVRSGYRKSVNQVLESDMTDDQKRFALKQLAQRSPYLRVLVPWDHDRSGIGFGEPRFGSGPSLPLVRRIMPEIEEGEAKSITKVDPKDSSKQVEKPREPGLQPSTLISL</sequence>
<reference evidence="4" key="1">
    <citation type="submission" date="2022-10" db="EMBL/GenBank/DDBJ databases">
        <authorList>
            <person name="Chen Y."/>
            <person name="Dougan E. K."/>
            <person name="Chan C."/>
            <person name="Rhodes N."/>
            <person name="Thang M."/>
        </authorList>
    </citation>
    <scope>NUCLEOTIDE SEQUENCE</scope>
</reference>
<organism evidence="4">
    <name type="scientific">Cladocopium goreaui</name>
    <dbReference type="NCBI Taxonomy" id="2562237"/>
    <lineage>
        <taxon>Eukaryota</taxon>
        <taxon>Sar</taxon>
        <taxon>Alveolata</taxon>
        <taxon>Dinophyceae</taxon>
        <taxon>Suessiales</taxon>
        <taxon>Symbiodiniaceae</taxon>
        <taxon>Cladocopium</taxon>
    </lineage>
</organism>
<comment type="caution">
    <text evidence="4">The sequence shown here is derived from an EMBL/GenBank/DDBJ whole genome shotgun (WGS) entry which is preliminary data.</text>
</comment>
<dbReference type="EMBL" id="CAMXCT030004061">
    <property type="protein sequence ID" value="CAL4794806.1"/>
    <property type="molecule type" value="Genomic_DNA"/>
</dbReference>
<dbReference type="GO" id="GO:0008270">
    <property type="term" value="F:zinc ion binding"/>
    <property type="evidence" value="ECO:0007669"/>
    <property type="project" value="UniProtKB-KW"/>
</dbReference>
<keyword evidence="1" id="KW-0862">Zinc</keyword>
<dbReference type="InterPro" id="IPR000571">
    <property type="entry name" value="Znf_CCCH"/>
</dbReference>
<dbReference type="AlphaFoldDB" id="A0A9P1DBA9"/>
<evidence type="ECO:0000313" key="5">
    <source>
        <dbReference type="EMBL" id="CAL1160869.1"/>
    </source>
</evidence>
<evidence type="ECO:0000313" key="4">
    <source>
        <dbReference type="EMBL" id="CAI4007494.1"/>
    </source>
</evidence>
<dbReference type="Proteomes" id="UP001152797">
    <property type="component" value="Unassembled WGS sequence"/>
</dbReference>
<feature type="zinc finger region" description="C3H1-type" evidence="1">
    <location>
        <begin position="56"/>
        <end position="79"/>
    </location>
</feature>
<accession>A0A9P1DBA9</accession>
<dbReference type="EMBL" id="CAMXCT010004061">
    <property type="protein sequence ID" value="CAI4007494.1"/>
    <property type="molecule type" value="Genomic_DNA"/>
</dbReference>
<dbReference type="OrthoDB" id="407270at2759"/>
<evidence type="ECO:0000259" key="3">
    <source>
        <dbReference type="PROSITE" id="PS50103"/>
    </source>
</evidence>
<name>A0A9P1DBA9_9DINO</name>
<keyword evidence="7" id="KW-1185">Reference proteome</keyword>
<evidence type="ECO:0000313" key="7">
    <source>
        <dbReference type="Proteomes" id="UP001152797"/>
    </source>
</evidence>
<feature type="domain" description="C3H1-type" evidence="3">
    <location>
        <begin position="56"/>
        <end position="79"/>
    </location>
</feature>
<evidence type="ECO:0000256" key="2">
    <source>
        <dbReference type="SAM" id="MobiDB-lite"/>
    </source>
</evidence>